<dbReference type="GO" id="GO:0006355">
    <property type="term" value="P:regulation of DNA-templated transcription"/>
    <property type="evidence" value="ECO:0007669"/>
    <property type="project" value="UniProtKB-ARBA"/>
</dbReference>
<keyword evidence="10" id="KW-0539">Nucleus</keyword>
<dbReference type="FunFam" id="3.30.70.330:FF:000118">
    <property type="entry name" value="msx2-interacting protein-like isoform X1"/>
    <property type="match status" value="1"/>
</dbReference>
<feature type="compositionally biased region" description="Low complexity" evidence="12">
    <location>
        <begin position="342"/>
        <end position="368"/>
    </location>
</feature>
<feature type="compositionally biased region" description="Polar residues" evidence="12">
    <location>
        <begin position="3344"/>
        <end position="3357"/>
    </location>
</feature>
<feature type="compositionally biased region" description="Low complexity" evidence="12">
    <location>
        <begin position="4388"/>
        <end position="4404"/>
    </location>
</feature>
<feature type="compositionally biased region" description="Basic and acidic residues" evidence="12">
    <location>
        <begin position="806"/>
        <end position="815"/>
    </location>
</feature>
<feature type="compositionally biased region" description="Polar residues" evidence="12">
    <location>
        <begin position="3419"/>
        <end position="3428"/>
    </location>
</feature>
<feature type="domain" description="SPOC" evidence="14">
    <location>
        <begin position="4918"/>
        <end position="5085"/>
    </location>
</feature>
<feature type="compositionally biased region" description="Basic and acidic residues" evidence="12">
    <location>
        <begin position="1954"/>
        <end position="1982"/>
    </location>
</feature>
<evidence type="ECO:0000256" key="4">
    <source>
        <dbReference type="ARBA" id="ARBA00022553"/>
    </source>
</evidence>
<dbReference type="PROSITE" id="PS50102">
    <property type="entry name" value="RRM"/>
    <property type="match status" value="3"/>
</dbReference>
<feature type="compositionally biased region" description="Low complexity" evidence="12">
    <location>
        <begin position="852"/>
        <end position="873"/>
    </location>
</feature>
<feature type="compositionally biased region" description="Low complexity" evidence="12">
    <location>
        <begin position="4344"/>
        <end position="4363"/>
    </location>
</feature>
<feature type="compositionally biased region" description="Low complexity" evidence="12">
    <location>
        <begin position="959"/>
        <end position="968"/>
    </location>
</feature>
<feature type="compositionally biased region" description="Low complexity" evidence="12">
    <location>
        <begin position="3383"/>
        <end position="3397"/>
    </location>
</feature>
<evidence type="ECO:0000313" key="15">
    <source>
        <dbReference type="EMBL" id="KAL1395241.1"/>
    </source>
</evidence>
<feature type="compositionally biased region" description="Low complexity" evidence="12">
    <location>
        <begin position="4787"/>
        <end position="4797"/>
    </location>
</feature>
<feature type="region of interest" description="Disordered" evidence="12">
    <location>
        <begin position="4027"/>
        <end position="4085"/>
    </location>
</feature>
<feature type="compositionally biased region" description="Basic and acidic residues" evidence="12">
    <location>
        <begin position="2049"/>
        <end position="2062"/>
    </location>
</feature>
<feature type="compositionally biased region" description="Low complexity" evidence="12">
    <location>
        <begin position="1251"/>
        <end position="1269"/>
    </location>
</feature>
<feature type="compositionally biased region" description="Gly residues" evidence="12">
    <location>
        <begin position="791"/>
        <end position="802"/>
    </location>
</feature>
<feature type="compositionally biased region" description="Basic and acidic residues" evidence="12">
    <location>
        <begin position="1681"/>
        <end position="1691"/>
    </location>
</feature>
<keyword evidence="7" id="KW-0805">Transcription regulation</keyword>
<feature type="compositionally biased region" description="Low complexity" evidence="12">
    <location>
        <begin position="4169"/>
        <end position="4186"/>
    </location>
</feature>
<feature type="region of interest" description="Disordered" evidence="12">
    <location>
        <begin position="4289"/>
        <end position="4369"/>
    </location>
</feature>
<comment type="similarity">
    <text evidence="2">Belongs to the RRM Spen family.</text>
</comment>
<feature type="compositionally biased region" description="Basic and acidic residues" evidence="12">
    <location>
        <begin position="1700"/>
        <end position="1731"/>
    </location>
</feature>
<feature type="compositionally biased region" description="Basic residues" evidence="12">
    <location>
        <begin position="3619"/>
        <end position="3630"/>
    </location>
</feature>
<dbReference type="GO" id="GO:0003723">
    <property type="term" value="F:RNA binding"/>
    <property type="evidence" value="ECO:0007669"/>
    <property type="project" value="UniProtKB-UniRule"/>
</dbReference>
<feature type="compositionally biased region" description="Low complexity" evidence="12">
    <location>
        <begin position="1771"/>
        <end position="1781"/>
    </location>
</feature>
<evidence type="ECO:0000256" key="5">
    <source>
        <dbReference type="ARBA" id="ARBA00022737"/>
    </source>
</evidence>
<feature type="compositionally biased region" description="Polar residues" evidence="12">
    <location>
        <begin position="4900"/>
        <end position="4913"/>
    </location>
</feature>
<dbReference type="CDD" id="cd12350">
    <property type="entry name" value="RRM3_SHARP"/>
    <property type="match status" value="1"/>
</dbReference>
<feature type="domain" description="RRM" evidence="13">
    <location>
        <begin position="441"/>
        <end position="519"/>
    </location>
</feature>
<dbReference type="FunFam" id="3.30.70.330:FF:000258">
    <property type="entry name" value="Split ends, isoform D"/>
    <property type="match status" value="1"/>
</dbReference>
<accession>A0ABD1D6G5</accession>
<feature type="compositionally biased region" description="Low complexity" evidence="12">
    <location>
        <begin position="986"/>
        <end position="1001"/>
    </location>
</feature>
<feature type="compositionally biased region" description="Basic and acidic residues" evidence="12">
    <location>
        <begin position="825"/>
        <end position="834"/>
    </location>
</feature>
<feature type="compositionally biased region" description="Basic and acidic residues" evidence="12">
    <location>
        <begin position="2218"/>
        <end position="2231"/>
    </location>
</feature>
<feature type="compositionally biased region" description="Basic and acidic residues" evidence="12">
    <location>
        <begin position="2131"/>
        <end position="2151"/>
    </location>
</feature>
<dbReference type="InterPro" id="IPR034174">
    <property type="entry name" value="SHARP_RRM3"/>
</dbReference>
<evidence type="ECO:0000256" key="10">
    <source>
        <dbReference type="ARBA" id="ARBA00023242"/>
    </source>
</evidence>
<feature type="compositionally biased region" description="Basic and acidic residues" evidence="12">
    <location>
        <begin position="2373"/>
        <end position="2389"/>
    </location>
</feature>
<feature type="region of interest" description="Disordered" evidence="12">
    <location>
        <begin position="1116"/>
        <end position="1143"/>
    </location>
</feature>
<keyword evidence="5" id="KW-0677">Repeat</keyword>
<feature type="region of interest" description="Disordered" evidence="12">
    <location>
        <begin position="2348"/>
        <end position="2767"/>
    </location>
</feature>
<feature type="compositionally biased region" description="Basic residues" evidence="12">
    <location>
        <begin position="1611"/>
        <end position="1626"/>
    </location>
</feature>
<feature type="compositionally biased region" description="Low complexity" evidence="12">
    <location>
        <begin position="1214"/>
        <end position="1226"/>
    </location>
</feature>
<dbReference type="PANTHER" id="PTHR23189">
    <property type="entry name" value="RNA RECOGNITION MOTIF-CONTAINING"/>
    <property type="match status" value="1"/>
</dbReference>
<feature type="region of interest" description="Disordered" evidence="12">
    <location>
        <begin position="37"/>
        <end position="72"/>
    </location>
</feature>
<feature type="compositionally biased region" description="Polar residues" evidence="12">
    <location>
        <begin position="391"/>
        <end position="406"/>
    </location>
</feature>
<dbReference type="InterPro" id="IPR012921">
    <property type="entry name" value="SPOC_C"/>
</dbReference>
<feature type="compositionally biased region" description="Basic and acidic residues" evidence="12">
    <location>
        <begin position="1912"/>
        <end position="1922"/>
    </location>
</feature>
<evidence type="ECO:0000256" key="11">
    <source>
        <dbReference type="PROSITE-ProRule" id="PRU00176"/>
    </source>
</evidence>
<feature type="compositionally biased region" description="Low complexity" evidence="12">
    <location>
        <begin position="3930"/>
        <end position="3945"/>
    </location>
</feature>
<protein>
    <recommendedName>
        <fullName evidence="17">Protein split ends</fullName>
    </recommendedName>
</protein>
<feature type="compositionally biased region" description="Polar residues" evidence="12">
    <location>
        <begin position="4108"/>
        <end position="4120"/>
    </location>
</feature>
<feature type="compositionally biased region" description="Low complexity" evidence="12">
    <location>
        <begin position="3536"/>
        <end position="3546"/>
    </location>
</feature>
<feature type="compositionally biased region" description="Low complexity" evidence="12">
    <location>
        <begin position="4764"/>
        <end position="4774"/>
    </location>
</feature>
<evidence type="ECO:0000256" key="1">
    <source>
        <dbReference type="ARBA" id="ARBA00004123"/>
    </source>
</evidence>
<keyword evidence="9" id="KW-0804">Transcription</keyword>
<gene>
    <name evidence="15" type="ORF">pipiens_020191</name>
</gene>
<feature type="compositionally biased region" description="Basic residues" evidence="12">
    <location>
        <begin position="1894"/>
        <end position="1911"/>
    </location>
</feature>
<feature type="compositionally biased region" description="Basic and acidic residues" evidence="12">
    <location>
        <begin position="2161"/>
        <end position="2170"/>
    </location>
</feature>
<feature type="compositionally biased region" description="Basic residues" evidence="12">
    <location>
        <begin position="2361"/>
        <end position="2372"/>
    </location>
</feature>
<feature type="compositionally biased region" description="Basic and acidic residues" evidence="12">
    <location>
        <begin position="1789"/>
        <end position="1802"/>
    </location>
</feature>
<dbReference type="CDD" id="cd12349">
    <property type="entry name" value="RRM2_SHARP"/>
    <property type="match status" value="1"/>
</dbReference>
<feature type="compositionally biased region" description="Low complexity" evidence="12">
    <location>
        <begin position="1555"/>
        <end position="1569"/>
    </location>
</feature>
<feature type="region of interest" description="Disordered" evidence="12">
    <location>
        <begin position="2856"/>
        <end position="2984"/>
    </location>
</feature>
<feature type="compositionally biased region" description="Polar residues" evidence="12">
    <location>
        <begin position="144"/>
        <end position="159"/>
    </location>
</feature>
<feature type="compositionally biased region" description="Pro residues" evidence="12">
    <location>
        <begin position="4581"/>
        <end position="4593"/>
    </location>
</feature>
<feature type="compositionally biased region" description="Low complexity" evidence="12">
    <location>
        <begin position="407"/>
        <end position="424"/>
    </location>
</feature>
<feature type="compositionally biased region" description="Basic and acidic residues" evidence="12">
    <location>
        <begin position="2488"/>
        <end position="2532"/>
    </location>
</feature>
<evidence type="ECO:0000256" key="3">
    <source>
        <dbReference type="ARBA" id="ARBA00022491"/>
    </source>
</evidence>
<dbReference type="FunFam" id="2.40.290.10:FF:000002">
    <property type="entry name" value="Spen family transcriptional repressor"/>
    <property type="match status" value="1"/>
</dbReference>
<feature type="domain" description="RRM" evidence="13">
    <location>
        <begin position="621"/>
        <end position="693"/>
    </location>
</feature>
<feature type="compositionally biased region" description="Basic residues" evidence="12">
    <location>
        <begin position="1545"/>
        <end position="1554"/>
    </location>
</feature>
<feature type="compositionally biased region" description="Low complexity" evidence="12">
    <location>
        <begin position="3827"/>
        <end position="3858"/>
    </location>
</feature>
<comment type="subcellular location">
    <subcellularLocation>
        <location evidence="1">Nucleus</location>
    </subcellularLocation>
</comment>
<evidence type="ECO:0000256" key="12">
    <source>
        <dbReference type="SAM" id="MobiDB-lite"/>
    </source>
</evidence>
<feature type="compositionally biased region" description="Basic residues" evidence="12">
    <location>
        <begin position="1034"/>
        <end position="1046"/>
    </location>
</feature>
<feature type="compositionally biased region" description="Polar residues" evidence="12">
    <location>
        <begin position="2582"/>
        <end position="2593"/>
    </location>
</feature>
<feature type="region of interest" description="Disordered" evidence="12">
    <location>
        <begin position="1023"/>
        <end position="1093"/>
    </location>
</feature>
<feature type="compositionally biased region" description="Basic residues" evidence="12">
    <location>
        <begin position="2414"/>
        <end position="2425"/>
    </location>
</feature>
<feature type="compositionally biased region" description="Low complexity" evidence="12">
    <location>
        <begin position="1631"/>
        <end position="1641"/>
    </location>
</feature>
<feature type="region of interest" description="Disordered" evidence="12">
    <location>
        <begin position="3741"/>
        <end position="3969"/>
    </location>
</feature>
<evidence type="ECO:0000313" key="16">
    <source>
        <dbReference type="Proteomes" id="UP001562425"/>
    </source>
</evidence>
<feature type="compositionally biased region" description="Basic and acidic residues" evidence="12">
    <location>
        <begin position="2246"/>
        <end position="2260"/>
    </location>
</feature>
<feature type="region of interest" description="Disordered" evidence="12">
    <location>
        <begin position="4719"/>
        <end position="4802"/>
    </location>
</feature>
<feature type="compositionally biased region" description="Basic and acidic residues" evidence="12">
    <location>
        <begin position="3953"/>
        <end position="3967"/>
    </location>
</feature>
<feature type="compositionally biased region" description="Basic residues" evidence="12">
    <location>
        <begin position="2626"/>
        <end position="2645"/>
    </location>
</feature>
<dbReference type="FunFam" id="3.30.70.330:FF:000088">
    <property type="entry name" value="msx2-interacting protein-like isoform X1"/>
    <property type="match status" value="1"/>
</dbReference>
<feature type="compositionally biased region" description="Basic and acidic residues" evidence="12">
    <location>
        <begin position="1747"/>
        <end position="1770"/>
    </location>
</feature>
<feature type="compositionally biased region" description="Polar residues" evidence="12">
    <location>
        <begin position="1227"/>
        <end position="1244"/>
    </location>
</feature>
<feature type="compositionally biased region" description="Polar residues" evidence="12">
    <location>
        <begin position="2695"/>
        <end position="2707"/>
    </location>
</feature>
<feature type="compositionally biased region" description="Basic residues" evidence="12">
    <location>
        <begin position="1993"/>
        <end position="2003"/>
    </location>
</feature>
<feature type="compositionally biased region" description="Basic and acidic residues" evidence="12">
    <location>
        <begin position="2069"/>
        <end position="2081"/>
    </location>
</feature>
<feature type="compositionally biased region" description="Basic and acidic residues" evidence="12">
    <location>
        <begin position="1815"/>
        <end position="1828"/>
    </location>
</feature>
<feature type="compositionally biased region" description="Low complexity" evidence="12">
    <location>
        <begin position="1843"/>
        <end position="1854"/>
    </location>
</feature>
<dbReference type="InterPro" id="IPR016194">
    <property type="entry name" value="SPOC-like_C_dom_sf"/>
</dbReference>
<feature type="compositionally biased region" description="Basic and acidic residues" evidence="12">
    <location>
        <begin position="893"/>
        <end position="911"/>
    </location>
</feature>
<evidence type="ECO:0008006" key="17">
    <source>
        <dbReference type="Google" id="ProtNLM"/>
    </source>
</evidence>
<dbReference type="GO" id="GO:0005634">
    <property type="term" value="C:nucleus"/>
    <property type="evidence" value="ECO:0007669"/>
    <property type="project" value="UniProtKB-SubCell"/>
</dbReference>
<feature type="region of interest" description="Disordered" evidence="12">
    <location>
        <begin position="1214"/>
        <end position="1270"/>
    </location>
</feature>
<dbReference type="Pfam" id="PF07744">
    <property type="entry name" value="SPOC"/>
    <property type="match status" value="1"/>
</dbReference>
<sequence length="5085" mass="548540">MDIKSASKAHTAEHKFDDRILTTEYYEPSLLLNMPPAVAPSTAPQTTNAPPTVNCSTTTPSGDSNNGSAMQKYAGNTAAGSLGSNSNLQYSSSVTAAAAAAASNAISNNCINGGSVVVCKSDSLSHPCSSSSSTSGKLLGFSDDQPQLQQQHNSSLYECSNNGNSGTGVSSSIRTANFTRLQGDLDAGQCNTGPGNINGRRMSVIDGGLLNRGRPRDRQHYRNGPYAAPPTTANPTTTTLLPESESKKKQVSNLGFPHPEVSLKTWNFKLNSFTSKRCGDPNWTREISLLDLLKSTTLGASVINVNNNNSYDSFLVKSQNHVVVGGHFAASHNRSRSRSRSHSPSSSCSSTNSTTTSQSNETSSTTRSPANVLLLGGGGNSREARSDRLDQQQQGAVRGSLQSAVASVSSTNNGGNSSGASSSSGSGGGNLNCHSDDNRPLAICVRNLPARSSDTSLKDGLFHEYKKHGKVTWVKVVGQSTDRYALVCFKKPEDVEKALEVSHDKLFFGCKIEVAPYQGYDVDDNEFRPYEAELDEYHPKSTRTLFIGNLEKDITAGELRKHFDCFGEIIEIDIKKQGVSAYAFCQYSDIVSVVKAMRKMDGEHLGSNRIKLGFGKSMPTNCVWIDGIADNFGEGYLKSQFDHFGVVSQVTIDRERKLALVFFEQVQCAQAAVKEMRGTTLRGRKLQVDFASRECQEAFFDKLDKQLSVSFGSPRFEAGTGSRYANNRYVDNPGRSRATSFSRPGNPLSLSGAVSPRHDPSPVASSRGGAGGNSSSRSRIVRYSSEDYYLDGGGGSGGGGPNSHGNSERRFRSYDEYSQGSAASSHEDVYDHESYGGASGTHPRSSAHDRPQPTSTSDSPPPSVTSSSGLSSSIQSRLGDVDPSVALSRKRSEKSPGDIRYLQKERVHILEQLEECPSSGDELVSPKKPSASEAVSSGDPAALSGTNNSSGGGGHHHYSGSNNSSNHYNSHHHHHHHNNSESGVQSSGHRNGSGGHSYSHSLNKRRKTILNSDNSMTVIASAGSTSVSSNEHHHSSRGRGHQLHSIHSHEASGGESADGSRPGTPLCDERPENLPPSEPRRIPTSRSYNQEPLSLPLPRFAIQFLQQYRLQQQQSSSASSSSTASSSSATSALPSSTTSTLFPSAAVSSSSSTALSSSLHSASAAAVIAASSGALPAALSSNSSLLHNTLSSPPPTHSSKLSLLIPPSVGLTAGSGSGSSITTGNTPASASTTNSLEHGSNQAPASPLRPPSISSNSSDSESGPSTSPSLEERINKLDEMYEKWSGNSQTRLNNAGNEHHFNNDRHHIQPAQPLPQLQLQHVYAGHNHIGSGNNNTGSLNQSPISNVSSSSTSSFRHKFLELDVKEVPPSDIVKSLLSRKSIFDEDLKRLENIGDKYEPGVLVNFPKNPVTTTLNTVAIASTTNPTVVSPVVNTAILASQSPLHALKAQTPPAPSLQRIGSCSTSGSPMNSPQPYNSPNPSVKSGLQYPFPSHPPTNCGTIKLTSQLAPDNSTSSDRANQHSNSSSTSSNHEHEKHDKPSSNGSKSHHKDRRKLSTASSCSTSSTGSVTPPAPPPATTTTGPTVAPPPPPAEAKPSSEPSTSEQQQVPPPKHNKINKVNHHGHGHRHSCDSTSSSSSSSSSATHKAGHHSRNATDNSSSTDFDRLKQDVRPNAVVNCRSASVEKREQEPRKTSTSSSSEGKPEEEPKRKVEETPAKEPEVSKPKEPEEPEHQATQNHCEDMEIGEQQQDKQCDKEEPLDDGQHKERRDRVSSVGSNSSVRNSSKRRHNSHDSNDSPTEDSHAQKKHKQNNLDSSRIFERRDSGKDGKKEKHHKSHNRSEKSSKCSSVSSSSSEKSVSHLNALAKHDNHDEKQQFLLDERRKEITFSNEGQLQQHSHHQKKKERYHDKHKSKKDHESCRDKENTQSVNFPQESFTGNRSTSDEEDQTRTHHKADRKCPKDYAPKRYHSESGGDTKKYDRKLSRAESSADEEGRKKKNRPNHTRAKTANNSSDTDDSDEPKKHSIFDIPDDPMPNISMYDKVKARSCKNMQKQEEEKKIKEKFSKLKQCRAKREGKNRSKSWDDDSDSDANSDTTINSKYNHKDQLNKSGMITTSDDDDQMPSTPRFRRHNKEHLASDSEDENHRIRFNRDRLNNLCDDESSDGDRPKKENMPHTPRRSSSEKKMSRKNSRSTRIQSDSDSENEGTIDQAKAANENQDSECDKPKQAVQDAEKAQPAIPKIEPPSIKQEIKCEEDAPAEETKKVEIKVETKVQPPSALVTSDVSDDETVKPAVVKSEFIPSTMIKKEPIDDGYSYSKERLNQLCDASSEGEPNMTPVVASAEIDNTVNSAVDQLMYGHPEATKRKHKKKQKRHKTNDGSEGENKPEKEHSPTSDGLAGSTFDNLKKTADDQLYVSSKKKHSGKKEKRRERCKEDYDKPGKSKKSKNKHKENNNKVPEIPSPNTKREEKMEDIFGPISDDESQHSSVETEVSVKQEPVDADTEAKPAEEESKQADDRPNDSEVSEKDKLKEESRKRKERKRREREKLRTTMTMKEEENSVDLDEAGRALEAQLMSDSDQKAEDASPTSTVGTSGKRSSVDVMDVFRFTDGDDSMENSFSEKKESDYGRKEKKKKKKRGKDEKHKHHHGSSNNIPPTTTPISPTTSKLSLDIISAQQDDSKNSIGKPSPSLPCLLDESPPSSNLHHASTAATGPMSPPTPTGREMACSTPTNLEEATVTKEENLSAREVESCSKQAKQQRKPDKLIPGFGTDMDEQIHEKAVLSISGDFINEKIASDDRKPTDIVDPLKHKADDMKIEEKSRVVISQEETEDAVAALLGESFGTSNTPDFSIDYSIDPVEESSSQLVADTPQIPEEDDEEMKNAILSLNTEEHIKLDIKPDTPQSEHDLQIDTDTDDQAEDEHPASLLRFDNPPKTPDVDLSQIGKPLSESITSSSAPDSVKKEDKLEMPDTPGKNVSTVSSASTTTPIQSPIATSSVISKVTTSTESGTIASTASCTVPTTTSTKPTVAPVQAPIIAQPPVIPPATTIAMIPESPAKIVKPTPVDTQKTPVVSSQPATAPPVVRNPYVMLAPPTINIPEQHVVYQPSDAVSMSPRGSNGADLRMQSPKLQQIQSSIPFTKATSPTSPNLLRPQQIIANRQSPQHSPGLNSHPTILHPASGGHMLVSSPTSSGQFAPKPNHIVQPRFPVVTASPMKINVPHQKPLEQQPVLLKQQQQQPVTNISPVVQMARVATTMANTSMPMMETPGPTVTVSTAPMPTKGMDVTQKTTLPGTPTKTIIHQTPVYIQHPPSKPMVTAVQSPVRLQPTHPSIVVAKPLVVESKPLNTISTITSNPNHNVQSEMPVESKSDGKELLASTEPQRNQPEATTTQKPAPTTTGSTDASGKKSAADSLLTEENVSKIPDSSNATSSVLGIDQEDQEGDSKEDSDYWSSKDTIIDSVIKKVDALCSEDDASEGGLELNREEWNKQESETLKTSTANPVTSMPPVPESAKVEVVQAPALPEPPVVPAASPIALIQPPSQPQMQSVVQRTPPPPPAPAMHVEEAEDHEETVTTAVECPIPETSTRGGKRGGRRGGRKTSESLTTPVKMPELPEATTTPAKRGAKAGAKRGRGGGRGGARGGAANVQPTPGVGGYKGKNFNSGSDVYEFHDDSGEEVQSADKQLQDGGRPRLILTIKNQVTTAAPMPTTSTVPVAVTAAPLAPLNVTNVTTINTSTAQLQPTTSCPAPLLPVDPHNNPAPAVDGSKDDFVHPSSNTRKSRRLLEKDGRTTVDDIIDDVIRNGPSSVEPPTPPMQQQPPPIPTPPVGGFGQFQPQPVSVPTSQPGNQPLPQQQIQTQLQPLPVAADHTGRRATRQNVTPVTGAGTDARKSPRAGRKGKNRTISESSSVDSSDEKPVGLAARPNLGDVKTEEKTQTATTPITPTLPVTRPNETASLADKSKEKPKSAEDFKMEFGNSQALGPLTLIDPVTGELTVMRTGKEGQYVPLPNANAPQPLKKVIAAAAQSAEQMKTNASSPTPPISASASPVQHRTPTPGSVPSPGMTRVPTPNAYPVQQQQQQLEVQKMNKQSSPLPLTLQNQMNPTASAVVVPSPHSNTGTMVIQHSQGPPQAQQPVGVMQQQQGPPSSKPHPLKQHVLNAQQIMSQQQPPNAGKHIQQQQQHPVGNQQQHQQQIIFKSTIPMASQTPSSGAIHTTTGKQIHPSSNIKMAPQIIQQGGPPPQHTQQIIIQNAMSQQSMTINKHTTTIINKQGQPQGHHQPGSGNLLINIPQNMQQQMGNVPMSPRMQQQQQQQQHHQVVITNSKPGPMSNQQQQQQQQQHSPHIIHKLPAGQSQPQPQQIIIQGGKIPPGHHQIPMGYTTVVQSGTKIIHQSTLQPGQGQPGGPQQQPMPGKHATQTIQIGQFHGTQTSQSPTTVVQKTITTSHGGQQQHIRIQQQKIGGPEALSHLQPVHMIGKQQLIQPPMGTAVGGKMLPQQPSQMHQPVGLTKLNHVGPVGNQQQQQQPQQLTIQQQQGKGGMPSHLHQQPPQGIPGQIMTGAVASPPLKHMHSQQPVGASSSRVAHPAISPQGMPPGPQQQPPPGSSSTMRHVQGPGLNVPPQVAYEANPTDAAFRSGMPRDYVKYIYARNTIHMPSRSPLLPGSVEQRELSEMEDSVAASPPLELRRPSSGPRPSTSVPPSLQSPGDRSTDSPQVAQVYIGSARIPHTYSDSLNTRFYDPAASGPNGPPRALSTEPPPAHHRPHNLSTSGGSGFPPGSSYPGTPSQTPPPASPANLSQLQPQQQQQQQQRDRDLLQQRDRVTMPGSYDQLSNRYSYSLSEYECNDYINPPDSGHAAAATVGAGAIPIQASPLPAHSGGIPGVIPNTGRNAVVPPISVASGSSSTGGNTGTLVPSGQQQPTAVPSQSDSLDQLLQRYPVMWQGLLALKNDQAAVQMHFVHGNPGVAGSSLPSNSDGTTPPLRIAQRMRLEPAQIDGVARKMQMDQEHCMLLALPCGRDRMDVLQQQNNLQTGFITYLQQKQAAGIVNIAAPGSSQAAYVVHIFPSCEFANENLARIAPDLMHRVANIQYLLIVIATV</sequence>
<organism evidence="15 16">
    <name type="scientific">Culex pipiens pipiens</name>
    <name type="common">Northern house mosquito</name>
    <dbReference type="NCBI Taxonomy" id="38569"/>
    <lineage>
        <taxon>Eukaryota</taxon>
        <taxon>Metazoa</taxon>
        <taxon>Ecdysozoa</taxon>
        <taxon>Arthropoda</taxon>
        <taxon>Hexapoda</taxon>
        <taxon>Insecta</taxon>
        <taxon>Pterygota</taxon>
        <taxon>Neoptera</taxon>
        <taxon>Endopterygota</taxon>
        <taxon>Diptera</taxon>
        <taxon>Nematocera</taxon>
        <taxon>Culicoidea</taxon>
        <taxon>Culicidae</taxon>
        <taxon>Culicinae</taxon>
        <taxon>Culicini</taxon>
        <taxon>Culex</taxon>
        <taxon>Culex</taxon>
    </lineage>
</organism>
<dbReference type="InterPro" id="IPR000504">
    <property type="entry name" value="RRM_dom"/>
</dbReference>
<feature type="compositionally biased region" description="Polar residues" evidence="12">
    <location>
        <begin position="4312"/>
        <end position="4323"/>
    </location>
</feature>
<feature type="compositionally biased region" description="Polar residues" evidence="12">
    <location>
        <begin position="1923"/>
        <end position="1938"/>
    </location>
</feature>
<evidence type="ECO:0000256" key="9">
    <source>
        <dbReference type="ARBA" id="ARBA00023163"/>
    </source>
</evidence>
<feature type="compositionally biased region" description="Acidic residues" evidence="12">
    <location>
        <begin position="2907"/>
        <end position="2916"/>
    </location>
</feature>
<feature type="compositionally biased region" description="Low complexity" evidence="12">
    <location>
        <begin position="4300"/>
        <end position="4310"/>
    </location>
</feature>
<feature type="compositionally biased region" description="Pro residues" evidence="12">
    <location>
        <begin position="3803"/>
        <end position="3821"/>
    </location>
</feature>
<evidence type="ECO:0000256" key="2">
    <source>
        <dbReference type="ARBA" id="ARBA00005387"/>
    </source>
</evidence>
<dbReference type="Pfam" id="PF00076">
    <property type="entry name" value="RRM_1"/>
    <property type="match status" value="2"/>
</dbReference>
<evidence type="ECO:0000259" key="14">
    <source>
        <dbReference type="PROSITE" id="PS50917"/>
    </source>
</evidence>
<feature type="compositionally biased region" description="Low complexity" evidence="12">
    <location>
        <begin position="1467"/>
        <end position="1481"/>
    </location>
</feature>
<comment type="caution">
    <text evidence="15">The sequence shown here is derived from an EMBL/GenBank/DDBJ whole genome shotgun (WGS) entry which is preliminary data.</text>
</comment>
<dbReference type="InterPro" id="IPR034173">
    <property type="entry name" value="SHARP_RRM2"/>
</dbReference>
<feature type="compositionally biased region" description="Basic and acidic residues" evidence="12">
    <location>
        <begin position="2541"/>
        <end position="2554"/>
    </location>
</feature>
<feature type="compositionally biased region" description="Polar residues" evidence="12">
    <location>
        <begin position="42"/>
        <end position="69"/>
    </location>
</feature>
<dbReference type="Gene3D" id="3.30.70.330">
    <property type="match status" value="3"/>
</dbReference>
<feature type="region of interest" description="Disordered" evidence="12">
    <location>
        <begin position="3536"/>
        <end position="3656"/>
    </location>
</feature>
<feature type="compositionally biased region" description="Basic and acidic residues" evidence="12">
    <location>
        <begin position="1863"/>
        <end position="1883"/>
    </location>
</feature>
<dbReference type="SUPFAM" id="SSF100939">
    <property type="entry name" value="SPOC domain-like"/>
    <property type="match status" value="1"/>
</dbReference>
<feature type="region of interest" description="Disordered" evidence="12">
    <location>
        <begin position="4643"/>
        <end position="4702"/>
    </location>
</feature>
<feature type="compositionally biased region" description="Low complexity" evidence="12">
    <location>
        <begin position="4669"/>
        <end position="4690"/>
    </location>
</feature>
<feature type="compositionally biased region" description="Basic and acidic residues" evidence="12">
    <location>
        <begin position="2615"/>
        <end position="2625"/>
    </location>
</feature>
<dbReference type="InterPro" id="IPR012677">
    <property type="entry name" value="Nucleotide-bd_a/b_plait_sf"/>
</dbReference>
<evidence type="ECO:0000256" key="7">
    <source>
        <dbReference type="ARBA" id="ARBA00023015"/>
    </source>
</evidence>
<dbReference type="SMART" id="SM00360">
    <property type="entry name" value="RRM"/>
    <property type="match status" value="3"/>
</dbReference>
<feature type="compositionally biased region" description="Low complexity" evidence="12">
    <location>
        <begin position="4510"/>
        <end position="4525"/>
    </location>
</feature>
<feature type="compositionally biased region" description="Polar residues" evidence="12">
    <location>
        <begin position="4692"/>
        <end position="4702"/>
    </location>
</feature>
<feature type="compositionally biased region" description="Polar residues" evidence="12">
    <location>
        <begin position="3490"/>
        <end position="3499"/>
    </location>
</feature>
<feature type="compositionally biased region" description="Polar residues" evidence="12">
    <location>
        <begin position="2670"/>
        <end position="2681"/>
    </location>
</feature>
<dbReference type="CDD" id="cd21543">
    <property type="entry name" value="SPOC_SHARP"/>
    <property type="match status" value="1"/>
</dbReference>
<feature type="compositionally biased region" description="Basic residues" evidence="12">
    <location>
        <begin position="3584"/>
        <end position="3594"/>
    </location>
</feature>
<proteinExistence type="inferred from homology"/>
<feature type="non-terminal residue" evidence="15">
    <location>
        <position position="5085"/>
    </location>
</feature>
<feature type="compositionally biased region" description="Basic residues" evidence="12">
    <location>
        <begin position="3886"/>
        <end position="3895"/>
    </location>
</feature>
<feature type="region of interest" description="Disordered" evidence="12">
    <location>
        <begin position="4385"/>
        <end position="4408"/>
    </location>
</feature>
<feature type="compositionally biased region" description="Low complexity" evidence="12">
    <location>
        <begin position="4121"/>
        <end position="4140"/>
    </location>
</feature>
<evidence type="ECO:0000256" key="6">
    <source>
        <dbReference type="ARBA" id="ARBA00022884"/>
    </source>
</evidence>
<feature type="region of interest" description="Disordered" evidence="12">
    <location>
        <begin position="722"/>
        <end position="779"/>
    </location>
</feature>
<keyword evidence="3" id="KW-0678">Repressor</keyword>
<feature type="compositionally biased region" description="Low complexity" evidence="12">
    <location>
        <begin position="1593"/>
        <end position="1606"/>
    </location>
</feature>
<feature type="compositionally biased region" description="Basic and acidic residues" evidence="12">
    <location>
        <begin position="2733"/>
        <end position="2747"/>
    </location>
</feature>
<feature type="region of interest" description="Disordered" evidence="12">
    <location>
        <begin position="4888"/>
        <end position="4913"/>
    </location>
</feature>
<evidence type="ECO:0000259" key="13">
    <source>
        <dbReference type="PROSITE" id="PS50102"/>
    </source>
</evidence>
<dbReference type="SUPFAM" id="SSF54928">
    <property type="entry name" value="RNA-binding domain, RBD"/>
    <property type="match status" value="2"/>
</dbReference>
<feature type="compositionally biased region" description="Polar residues" evidence="12">
    <location>
        <begin position="4561"/>
        <end position="4571"/>
    </location>
</feature>
<feature type="region of interest" description="Disordered" evidence="12">
    <location>
        <begin position="3344"/>
        <end position="3447"/>
    </location>
</feature>
<feature type="domain" description="RRM" evidence="13">
    <location>
        <begin position="543"/>
        <end position="617"/>
    </location>
</feature>
<feature type="compositionally biased region" description="Polar residues" evidence="12">
    <location>
        <begin position="1495"/>
        <end position="1517"/>
    </location>
</feature>
<feature type="compositionally biased region" description="Basic and acidic residues" evidence="12">
    <location>
        <begin position="2886"/>
        <end position="2906"/>
    </location>
</feature>
<evidence type="ECO:0000256" key="8">
    <source>
        <dbReference type="ARBA" id="ARBA00023054"/>
    </source>
</evidence>
<dbReference type="InterPro" id="IPR010912">
    <property type="entry name" value="SPOC_met"/>
</dbReference>
<dbReference type="InterPro" id="IPR035979">
    <property type="entry name" value="RBD_domain_sf"/>
</dbReference>
<feature type="compositionally biased region" description="Basic and acidic residues" evidence="12">
    <location>
        <begin position="1530"/>
        <end position="1539"/>
    </location>
</feature>
<feature type="region of interest" description="Disordered" evidence="12">
    <location>
        <begin position="1447"/>
        <end position="2260"/>
    </location>
</feature>
<keyword evidence="6 11" id="KW-0694">RNA-binding</keyword>
<feature type="compositionally biased region" description="Basic and acidic residues" evidence="12">
    <location>
        <begin position="2426"/>
        <end position="2437"/>
    </location>
</feature>
<feature type="compositionally biased region" description="Basic and acidic residues" evidence="12">
    <location>
        <begin position="2956"/>
        <end position="2965"/>
    </location>
</feature>
<dbReference type="PROSITE" id="PS50917">
    <property type="entry name" value="SPOC"/>
    <property type="match status" value="1"/>
</dbReference>
<feature type="region of interest" description="Disordered" evidence="12">
    <location>
        <begin position="132"/>
        <end position="163"/>
    </location>
</feature>
<dbReference type="Gene3D" id="2.40.290.10">
    <property type="match status" value="1"/>
</dbReference>
<keyword evidence="16" id="KW-1185">Reference proteome</keyword>
<dbReference type="EMBL" id="JBEHCU010007235">
    <property type="protein sequence ID" value="KAL1395241.1"/>
    <property type="molecule type" value="Genomic_DNA"/>
</dbReference>
<name>A0ABD1D6G5_CULPP</name>
<keyword evidence="4" id="KW-0597">Phosphoprotein</keyword>
<keyword evidence="8" id="KW-0175">Coiled coil</keyword>
<feature type="region of interest" description="Disordered" evidence="12">
    <location>
        <begin position="3481"/>
        <end position="3503"/>
    </location>
</feature>
<feature type="region of interest" description="Disordered" evidence="12">
    <location>
        <begin position="3056"/>
        <end position="3075"/>
    </location>
</feature>
<feature type="compositionally biased region" description="Basic and acidic residues" evidence="12">
    <location>
        <begin position="3778"/>
        <end position="3788"/>
    </location>
</feature>
<feature type="compositionally biased region" description="Low complexity" evidence="12">
    <location>
        <begin position="2973"/>
        <end position="2983"/>
    </location>
</feature>
<feature type="compositionally biased region" description="Low complexity" evidence="12">
    <location>
        <begin position="2646"/>
        <end position="2662"/>
    </location>
</feature>
<feature type="region of interest" description="Disordered" evidence="12">
    <location>
        <begin position="791"/>
        <end position="1002"/>
    </location>
</feature>
<feature type="region of interest" description="Disordered" evidence="12">
    <location>
        <begin position="4502"/>
        <end position="4612"/>
    </location>
</feature>
<reference evidence="15 16" key="1">
    <citation type="submission" date="2024-05" db="EMBL/GenBank/DDBJ databases">
        <title>Culex pipiens pipiens assembly and annotation.</title>
        <authorList>
            <person name="Alout H."/>
            <person name="Durand T."/>
        </authorList>
    </citation>
    <scope>NUCLEOTIDE SEQUENCE [LARGE SCALE GENOMIC DNA]</scope>
    <source>
        <strain evidence="15">HA-2024</strain>
        <tissue evidence="15">Whole body</tissue>
    </source>
</reference>
<dbReference type="Proteomes" id="UP001562425">
    <property type="component" value="Unassembled WGS sequence"/>
</dbReference>
<feature type="compositionally biased region" description="Polar residues" evidence="12">
    <location>
        <begin position="3061"/>
        <end position="3074"/>
    </location>
</feature>
<feature type="region of interest" description="Disordered" evidence="12">
    <location>
        <begin position="330"/>
        <end position="432"/>
    </location>
</feature>
<feature type="compositionally biased region" description="Low complexity" evidence="12">
    <location>
        <begin position="4536"/>
        <end position="4546"/>
    </location>
</feature>
<feature type="region of interest" description="Disordered" evidence="12">
    <location>
        <begin position="4108"/>
        <end position="4147"/>
    </location>
</feature>
<feature type="region of interest" description="Disordered" evidence="12">
    <location>
        <begin position="4159"/>
        <end position="4186"/>
    </location>
</feature>